<evidence type="ECO:0000313" key="1">
    <source>
        <dbReference type="EMBL" id="ORX62101.1"/>
    </source>
</evidence>
<reference evidence="1 2" key="1">
    <citation type="submission" date="2016-07" db="EMBL/GenBank/DDBJ databases">
        <title>Pervasive Adenine N6-methylation of Active Genes in Fungi.</title>
        <authorList>
            <consortium name="DOE Joint Genome Institute"/>
            <person name="Mondo S.J."/>
            <person name="Dannebaum R.O."/>
            <person name="Kuo R.C."/>
            <person name="Labutti K."/>
            <person name="Haridas S."/>
            <person name="Kuo A."/>
            <person name="Salamov A."/>
            <person name="Ahrendt S.R."/>
            <person name="Lipzen A."/>
            <person name="Sullivan W."/>
            <person name="Andreopoulos W.B."/>
            <person name="Clum A."/>
            <person name="Lindquist E."/>
            <person name="Daum C."/>
            <person name="Ramamoorthy G.K."/>
            <person name="Gryganskyi A."/>
            <person name="Culley D."/>
            <person name="Magnuson J.K."/>
            <person name="James T.Y."/>
            <person name="O'Malley M.A."/>
            <person name="Stajich J.E."/>
            <person name="Spatafora J.W."/>
            <person name="Visel A."/>
            <person name="Grigoriev I.V."/>
        </authorList>
    </citation>
    <scope>NUCLEOTIDE SEQUENCE [LARGE SCALE GENOMIC DNA]</scope>
    <source>
        <strain evidence="1 2">NRRL 3301</strain>
    </source>
</reference>
<name>A0A1X2GVN2_9FUNG</name>
<organism evidence="1 2">
    <name type="scientific">Hesseltinella vesiculosa</name>
    <dbReference type="NCBI Taxonomy" id="101127"/>
    <lineage>
        <taxon>Eukaryota</taxon>
        <taxon>Fungi</taxon>
        <taxon>Fungi incertae sedis</taxon>
        <taxon>Mucoromycota</taxon>
        <taxon>Mucoromycotina</taxon>
        <taxon>Mucoromycetes</taxon>
        <taxon>Mucorales</taxon>
        <taxon>Cunninghamellaceae</taxon>
        <taxon>Hesseltinella</taxon>
    </lineage>
</organism>
<dbReference type="EMBL" id="MCGT01000002">
    <property type="protein sequence ID" value="ORX62101.1"/>
    <property type="molecule type" value="Genomic_DNA"/>
</dbReference>
<proteinExistence type="predicted"/>
<gene>
    <name evidence="1" type="ORF">DM01DRAFT_1072234</name>
</gene>
<sequence length="58" mass="6911">MEPSRSQQSRSTPCDYKPLQECLLKNNNDRSKCVKEWDDFQQACRKQKQQDCEACQKQ</sequence>
<evidence type="ECO:0000313" key="2">
    <source>
        <dbReference type="Proteomes" id="UP000242146"/>
    </source>
</evidence>
<keyword evidence="2" id="KW-1185">Reference proteome</keyword>
<dbReference type="OrthoDB" id="2262048at2759"/>
<dbReference type="Proteomes" id="UP000242146">
    <property type="component" value="Unassembled WGS sequence"/>
</dbReference>
<evidence type="ECO:0008006" key="3">
    <source>
        <dbReference type="Google" id="ProtNLM"/>
    </source>
</evidence>
<accession>A0A1X2GVN2</accession>
<protein>
    <recommendedName>
        <fullName evidence="3">CHCH domain-containing protein</fullName>
    </recommendedName>
</protein>
<dbReference type="AlphaFoldDB" id="A0A1X2GVN2"/>
<comment type="caution">
    <text evidence="1">The sequence shown here is derived from an EMBL/GenBank/DDBJ whole genome shotgun (WGS) entry which is preliminary data.</text>
</comment>